<evidence type="ECO:0000256" key="3">
    <source>
        <dbReference type="SAM" id="SignalP"/>
    </source>
</evidence>
<evidence type="ECO:0000313" key="6">
    <source>
        <dbReference type="Proteomes" id="UP000765845"/>
    </source>
</evidence>
<dbReference type="PROSITE" id="PS51257">
    <property type="entry name" value="PROKAR_LIPOPROTEIN"/>
    <property type="match status" value="1"/>
</dbReference>
<evidence type="ECO:0000256" key="2">
    <source>
        <dbReference type="SAM" id="MobiDB-lite"/>
    </source>
</evidence>
<sequence>MIVSRVRLFRHARGALFALLVLLSACGGNSNSPAGPSSSPTPPAGGGGEETFTTVLECDTKITMRDGTVLSANISRPDVPGQFPTLLTTTPYGKDVVEGGGGAATATSPPDSSAGCLNPGSPETIGLAEFGYVVISVDWRGTGKSGAGDWYTETWQSDHEDILDWVQQQAWSNSQVGVTGCSNLGGSTIVAATADQVRMAEGKPRAVYAAWAESFFPDVYRAVVGAGGASTSPAAYAIVGLIGASSAGADPQNPSPQPNQPIYSKLAETTAGTSSYDGFWEVINFVPRAAEIDIPVAMTAATDDLWQLSLTSFDYAQRLKNSPHASFFISPGSHCAQGGWEKYRYAGRDNESKRSLVKAWFDHWLKGRDNGIAELPRFNVFPEGAEGWAVQANSIPAEQTEFRPYYLVNRDGSGELSEQPSIDESTLSLTCLPCTASTPEPSLVFDTPVLDEPLTLAGSISAYLTVSVDRPDFALSAVLYFVGEDGVENLISDAQLRGRERALDIEGSLYDSEGALLHPRHLLTEEARQVVEGIYRYPLSFMPAAHRVPAGSFLRLRVAFHDTKYVVPADLQASMPGTTMTVHLGGVEASAITLPVIPGLE</sequence>
<feature type="domain" description="Xaa-Pro dipeptidyl-peptidase C-terminal" evidence="4">
    <location>
        <begin position="358"/>
        <end position="593"/>
    </location>
</feature>
<reference evidence="5 6" key="1">
    <citation type="submission" date="2020-04" db="EMBL/GenBank/DDBJ databases">
        <authorList>
            <person name="Yoon J."/>
        </authorList>
    </citation>
    <scope>NUCLEOTIDE SEQUENCE [LARGE SCALE GENOMIC DNA]</scope>
    <source>
        <strain evidence="5 6">KMU-166</strain>
    </source>
</reference>
<keyword evidence="3" id="KW-0732">Signal</keyword>
<proteinExistence type="predicted"/>
<feature type="chain" id="PRO_5045106791" evidence="3">
    <location>
        <begin position="28"/>
        <end position="601"/>
    </location>
</feature>
<dbReference type="InterPro" id="IPR029058">
    <property type="entry name" value="AB_hydrolase_fold"/>
</dbReference>
<dbReference type="EMBL" id="JAAWWK010000001">
    <property type="protein sequence ID" value="NKI16348.1"/>
    <property type="molecule type" value="Genomic_DNA"/>
</dbReference>
<feature type="region of interest" description="Disordered" evidence="2">
    <location>
        <begin position="30"/>
        <end position="51"/>
    </location>
</feature>
<dbReference type="RefSeq" id="WP_168448872.1">
    <property type="nucleotide sequence ID" value="NZ_JAAWWK010000001.1"/>
</dbReference>
<dbReference type="Pfam" id="PF08530">
    <property type="entry name" value="PepX_C"/>
    <property type="match status" value="1"/>
</dbReference>
<dbReference type="Proteomes" id="UP000765845">
    <property type="component" value="Unassembled WGS sequence"/>
</dbReference>
<keyword evidence="6" id="KW-1185">Reference proteome</keyword>
<organism evidence="5 6">
    <name type="scientific">Spongiibacter thalassae</name>
    <dbReference type="NCBI Taxonomy" id="2721624"/>
    <lineage>
        <taxon>Bacteria</taxon>
        <taxon>Pseudomonadati</taxon>
        <taxon>Pseudomonadota</taxon>
        <taxon>Gammaproteobacteria</taxon>
        <taxon>Cellvibrionales</taxon>
        <taxon>Spongiibacteraceae</taxon>
        <taxon>Spongiibacter</taxon>
    </lineage>
</organism>
<dbReference type="Gene3D" id="2.60.120.260">
    <property type="entry name" value="Galactose-binding domain-like"/>
    <property type="match status" value="1"/>
</dbReference>
<dbReference type="SUPFAM" id="SSF53474">
    <property type="entry name" value="alpha/beta-Hydrolases"/>
    <property type="match status" value="1"/>
</dbReference>
<evidence type="ECO:0000313" key="5">
    <source>
        <dbReference type="EMBL" id="NKI16348.1"/>
    </source>
</evidence>
<dbReference type="InterPro" id="IPR005674">
    <property type="entry name" value="CocE/Ser_esterase"/>
</dbReference>
<dbReference type="Pfam" id="PF02129">
    <property type="entry name" value="Peptidase_S15"/>
    <property type="match status" value="1"/>
</dbReference>
<dbReference type="InterPro" id="IPR008979">
    <property type="entry name" value="Galactose-bd-like_sf"/>
</dbReference>
<dbReference type="Gene3D" id="1.10.3020.10">
    <property type="entry name" value="alpha-amino acid ester hydrolase ( Helical cap domain)"/>
    <property type="match status" value="1"/>
</dbReference>
<evidence type="ECO:0000259" key="4">
    <source>
        <dbReference type="SMART" id="SM00939"/>
    </source>
</evidence>
<feature type="signal peptide" evidence="3">
    <location>
        <begin position="1"/>
        <end position="27"/>
    </location>
</feature>
<dbReference type="SMART" id="SM00939">
    <property type="entry name" value="PepX_C"/>
    <property type="match status" value="1"/>
</dbReference>
<dbReference type="InterPro" id="IPR000383">
    <property type="entry name" value="Xaa-Pro-like_dom"/>
</dbReference>
<dbReference type="Gene3D" id="3.40.50.1820">
    <property type="entry name" value="alpha/beta hydrolase"/>
    <property type="match status" value="1"/>
</dbReference>
<dbReference type="NCBIfam" id="TIGR00976">
    <property type="entry name" value="CocE_NonD"/>
    <property type="match status" value="1"/>
</dbReference>
<dbReference type="GO" id="GO:0016787">
    <property type="term" value="F:hydrolase activity"/>
    <property type="evidence" value="ECO:0007669"/>
    <property type="project" value="UniProtKB-KW"/>
</dbReference>
<name>A0ABX1GAZ7_9GAMM</name>
<dbReference type="InterPro" id="IPR013736">
    <property type="entry name" value="Xaa-Pro_dipept_C"/>
</dbReference>
<protein>
    <submittedName>
        <fullName evidence="5">CocE/NonD family hydrolase</fullName>
    </submittedName>
</protein>
<evidence type="ECO:0000256" key="1">
    <source>
        <dbReference type="ARBA" id="ARBA00022801"/>
    </source>
</evidence>
<keyword evidence="1 5" id="KW-0378">Hydrolase</keyword>
<dbReference type="SUPFAM" id="SSF49785">
    <property type="entry name" value="Galactose-binding domain-like"/>
    <property type="match status" value="1"/>
</dbReference>
<accession>A0ABX1GAZ7</accession>
<comment type="caution">
    <text evidence="5">The sequence shown here is derived from an EMBL/GenBank/DDBJ whole genome shotgun (WGS) entry which is preliminary data.</text>
</comment>
<gene>
    <name evidence="5" type="ORF">HCU74_02830</name>
</gene>